<keyword evidence="2" id="KW-1185">Reference proteome</keyword>
<evidence type="ECO:0000313" key="1">
    <source>
        <dbReference type="EMBL" id="RQM30967.1"/>
    </source>
</evidence>
<dbReference type="AlphaFoldDB" id="A0A3R7WSS2"/>
<accession>A0A3R7WSS2</accession>
<dbReference type="VEuPathDB" id="FungiDB:H257_15930"/>
<protein>
    <submittedName>
        <fullName evidence="1">Uncharacterized protein</fullName>
    </submittedName>
</protein>
<dbReference type="EMBL" id="MZMZ02000369">
    <property type="protein sequence ID" value="RQM30967.1"/>
    <property type="molecule type" value="Genomic_DNA"/>
</dbReference>
<sequence>MKLGRLAMIMFTMLHDDTQPATEWKAGQAVQVQSIDDAGTVRYVDGKGRPHDGVVTKRHRDNSYDIRHLSDEETQVEHVEAADIKSLSVWLQAIDSY</sequence>
<comment type="caution">
    <text evidence="1">The sequence shown here is derived from an EMBL/GenBank/DDBJ whole genome shotgun (WGS) entry which is preliminary data.</text>
</comment>
<name>A0A3R7WSS2_APHAT</name>
<reference evidence="1" key="1">
    <citation type="submission" date="2018-07" db="EMBL/GenBank/DDBJ databases">
        <title>Annotation of Aphanomyces astaci genome assembly.</title>
        <authorList>
            <person name="Studholme D.J."/>
        </authorList>
    </citation>
    <scope>NUCLEOTIDE SEQUENCE [LARGE SCALE GENOMIC DNA]</scope>
    <source>
        <strain evidence="1">Pc</strain>
    </source>
</reference>
<organism evidence="1 2">
    <name type="scientific">Aphanomyces astaci</name>
    <name type="common">Crayfish plague agent</name>
    <dbReference type="NCBI Taxonomy" id="112090"/>
    <lineage>
        <taxon>Eukaryota</taxon>
        <taxon>Sar</taxon>
        <taxon>Stramenopiles</taxon>
        <taxon>Oomycota</taxon>
        <taxon>Saprolegniomycetes</taxon>
        <taxon>Saprolegniales</taxon>
        <taxon>Verrucalvaceae</taxon>
        <taxon>Aphanomyces</taxon>
    </lineage>
</organism>
<gene>
    <name evidence="1" type="ORF">B5M09_011154</name>
</gene>
<proteinExistence type="predicted"/>
<dbReference type="Proteomes" id="UP000284702">
    <property type="component" value="Unassembled WGS sequence"/>
</dbReference>
<evidence type="ECO:0000313" key="2">
    <source>
        <dbReference type="Proteomes" id="UP000284702"/>
    </source>
</evidence>